<evidence type="ECO:0000313" key="2">
    <source>
        <dbReference type="EMBL" id="KAF2678992.1"/>
    </source>
</evidence>
<feature type="region of interest" description="Disordered" evidence="1">
    <location>
        <begin position="217"/>
        <end position="245"/>
    </location>
</feature>
<evidence type="ECO:0000313" key="3">
    <source>
        <dbReference type="Proteomes" id="UP000799291"/>
    </source>
</evidence>
<evidence type="ECO:0000256" key="1">
    <source>
        <dbReference type="SAM" id="MobiDB-lite"/>
    </source>
</evidence>
<name>A0A6G1IL95_9PLEO</name>
<feature type="compositionally biased region" description="Basic and acidic residues" evidence="1">
    <location>
        <begin position="217"/>
        <end position="228"/>
    </location>
</feature>
<keyword evidence="3" id="KW-1185">Reference proteome</keyword>
<dbReference type="AlphaFoldDB" id="A0A6G1IL95"/>
<proteinExistence type="predicted"/>
<dbReference type="Proteomes" id="UP000799291">
    <property type="component" value="Unassembled WGS sequence"/>
</dbReference>
<organism evidence="2 3">
    <name type="scientific">Lentithecium fluviatile CBS 122367</name>
    <dbReference type="NCBI Taxonomy" id="1168545"/>
    <lineage>
        <taxon>Eukaryota</taxon>
        <taxon>Fungi</taxon>
        <taxon>Dikarya</taxon>
        <taxon>Ascomycota</taxon>
        <taxon>Pezizomycotina</taxon>
        <taxon>Dothideomycetes</taxon>
        <taxon>Pleosporomycetidae</taxon>
        <taxon>Pleosporales</taxon>
        <taxon>Massarineae</taxon>
        <taxon>Lentitheciaceae</taxon>
        <taxon>Lentithecium</taxon>
    </lineage>
</organism>
<accession>A0A6G1IL95</accession>
<reference evidence="2" key="1">
    <citation type="journal article" date="2020" name="Stud. Mycol.">
        <title>101 Dothideomycetes genomes: a test case for predicting lifestyles and emergence of pathogens.</title>
        <authorList>
            <person name="Haridas S."/>
            <person name="Albert R."/>
            <person name="Binder M."/>
            <person name="Bloem J."/>
            <person name="Labutti K."/>
            <person name="Salamov A."/>
            <person name="Andreopoulos B."/>
            <person name="Baker S."/>
            <person name="Barry K."/>
            <person name="Bills G."/>
            <person name="Bluhm B."/>
            <person name="Cannon C."/>
            <person name="Castanera R."/>
            <person name="Culley D."/>
            <person name="Daum C."/>
            <person name="Ezra D."/>
            <person name="Gonzalez J."/>
            <person name="Henrissat B."/>
            <person name="Kuo A."/>
            <person name="Liang C."/>
            <person name="Lipzen A."/>
            <person name="Lutzoni F."/>
            <person name="Magnuson J."/>
            <person name="Mondo S."/>
            <person name="Nolan M."/>
            <person name="Ohm R."/>
            <person name="Pangilinan J."/>
            <person name="Park H.-J."/>
            <person name="Ramirez L."/>
            <person name="Alfaro M."/>
            <person name="Sun H."/>
            <person name="Tritt A."/>
            <person name="Yoshinaga Y."/>
            <person name="Zwiers L.-H."/>
            <person name="Turgeon B."/>
            <person name="Goodwin S."/>
            <person name="Spatafora J."/>
            <person name="Crous P."/>
            <person name="Grigoriev I."/>
        </authorList>
    </citation>
    <scope>NUCLEOTIDE SEQUENCE</scope>
    <source>
        <strain evidence="2">CBS 122367</strain>
    </source>
</reference>
<gene>
    <name evidence="2" type="ORF">K458DRAFT_394401</name>
</gene>
<protein>
    <submittedName>
        <fullName evidence="2">Uncharacterized protein</fullName>
    </submittedName>
</protein>
<sequence length="245" mass="28025">MSNNNQHTPPTTMVTNPFKCHTLIAIPGVNVPGITSPDTEHMYTPPGLIRPTLAIPQQHPRTLAFVNLLSLLDEPKNRINALESKCYWARLWSNPKTYSKASVLADVAKLQKFIAPLARASKKSIPRVRQFFNALETVMYEMKTMYMRDQGFHRETACIRTYFPKECPVAALCYLMGRIHTAATEIEKLLKGHDVLVQWHKDRFMLLERDVESRQDRLLGNKENKQIDEMEDAEEDRAEDADTGA</sequence>
<feature type="compositionally biased region" description="Acidic residues" evidence="1">
    <location>
        <begin position="229"/>
        <end position="245"/>
    </location>
</feature>
<dbReference type="EMBL" id="MU005607">
    <property type="protein sequence ID" value="KAF2678992.1"/>
    <property type="molecule type" value="Genomic_DNA"/>
</dbReference>